<accession>A0A4S3M8Y4</accession>
<feature type="chain" id="PRO_5020855171" evidence="1">
    <location>
        <begin position="18"/>
        <end position="94"/>
    </location>
</feature>
<gene>
    <name evidence="2" type="ORF">E7681_12400</name>
</gene>
<comment type="caution">
    <text evidence="2">The sequence shown here is derived from an EMBL/GenBank/DDBJ whole genome shotgun (WGS) entry which is preliminary data.</text>
</comment>
<proteinExistence type="predicted"/>
<evidence type="ECO:0000313" key="3">
    <source>
        <dbReference type="Proteomes" id="UP000306113"/>
    </source>
</evidence>
<dbReference type="AlphaFoldDB" id="A0A4S3M8Y4"/>
<dbReference type="EMBL" id="SSMD01000005">
    <property type="protein sequence ID" value="THD73486.1"/>
    <property type="molecule type" value="Genomic_DNA"/>
</dbReference>
<protein>
    <submittedName>
        <fullName evidence="2">Uncharacterized protein</fullName>
    </submittedName>
</protein>
<sequence length="94" mass="10258">MKLAIAALALLATPAIAEDALPFTYEMFEASVLHTDIAECPAELAGEGRFCRATLYMDALHIFVFEDAGDQPLVDFLSYDASQLHTLLKTPIPD</sequence>
<organism evidence="2 3">
    <name type="scientific">Thalassobius vesicularis</name>
    <dbReference type="NCBI Taxonomy" id="1294297"/>
    <lineage>
        <taxon>Bacteria</taxon>
        <taxon>Pseudomonadati</taxon>
        <taxon>Pseudomonadota</taxon>
        <taxon>Alphaproteobacteria</taxon>
        <taxon>Rhodobacterales</taxon>
        <taxon>Roseobacteraceae</taxon>
        <taxon>Thalassovita</taxon>
    </lineage>
</organism>
<feature type="signal peptide" evidence="1">
    <location>
        <begin position="1"/>
        <end position="17"/>
    </location>
</feature>
<evidence type="ECO:0000256" key="1">
    <source>
        <dbReference type="SAM" id="SignalP"/>
    </source>
</evidence>
<dbReference type="RefSeq" id="WP_136339617.1">
    <property type="nucleotide sequence ID" value="NZ_SSMD01000005.1"/>
</dbReference>
<dbReference type="OrthoDB" id="7274522at2"/>
<name>A0A4S3M8Y4_9RHOB</name>
<reference evidence="2 3" key="1">
    <citation type="submission" date="2019-04" db="EMBL/GenBank/DDBJ databases">
        <title>Draft genome sequence of Youngimonas vesicularis.</title>
        <authorList>
            <person name="Hameed A."/>
        </authorList>
    </citation>
    <scope>NUCLEOTIDE SEQUENCE [LARGE SCALE GENOMIC DNA]</scope>
    <source>
        <strain evidence="2 3">CC-AMW-E</strain>
    </source>
</reference>
<keyword evidence="1" id="KW-0732">Signal</keyword>
<evidence type="ECO:0000313" key="2">
    <source>
        <dbReference type="EMBL" id="THD73486.1"/>
    </source>
</evidence>
<dbReference type="Proteomes" id="UP000306113">
    <property type="component" value="Unassembled WGS sequence"/>
</dbReference>
<keyword evidence="3" id="KW-1185">Reference proteome</keyword>